<feature type="repeat" description="PPR" evidence="2">
    <location>
        <begin position="587"/>
        <end position="621"/>
    </location>
</feature>
<keyword evidence="4" id="KW-0472">Membrane</keyword>
<keyword evidence="8" id="KW-1185">Reference proteome</keyword>
<dbReference type="KEGG" id="gmx:100788743"/>
<dbReference type="eggNOG" id="KOG4197">
    <property type="taxonomic scope" value="Eukaryota"/>
</dbReference>
<dbReference type="InterPro" id="IPR057027">
    <property type="entry name" value="TPR_mt"/>
</dbReference>
<dbReference type="OrthoDB" id="185373at2759"/>
<name>K7LFC4_SOYBN</name>
<dbReference type="FunFam" id="1.25.40.10:FF:000435">
    <property type="entry name" value="Pentatricopeptide repeat-containing protein MRL1, chloroplastic isoform X1"/>
    <property type="match status" value="1"/>
</dbReference>
<keyword evidence="4" id="KW-1133">Transmembrane helix</keyword>
<evidence type="ECO:0000313" key="8">
    <source>
        <dbReference type="Proteomes" id="UP000008827"/>
    </source>
</evidence>
<dbReference type="Pfam" id="PF13812">
    <property type="entry name" value="PPR_3"/>
    <property type="match status" value="1"/>
</dbReference>
<evidence type="ECO:0000256" key="4">
    <source>
        <dbReference type="SAM" id="Phobius"/>
    </source>
</evidence>
<dbReference type="GO" id="GO:0048255">
    <property type="term" value="P:mRNA stabilization"/>
    <property type="evidence" value="ECO:0000318"/>
    <property type="project" value="GO_Central"/>
</dbReference>
<keyword evidence="4" id="KW-0812">Transmembrane</keyword>
<dbReference type="InterPro" id="IPR002885">
    <property type="entry name" value="PPR_rpt"/>
</dbReference>
<dbReference type="AlphaFoldDB" id="K7LFC4"/>
<feature type="repeat" description="PPR" evidence="2">
    <location>
        <begin position="694"/>
        <end position="728"/>
    </location>
</feature>
<dbReference type="PROSITE" id="PS51375">
    <property type="entry name" value="PPR"/>
    <property type="match status" value="7"/>
</dbReference>
<dbReference type="Pfam" id="PF23276">
    <property type="entry name" value="TPR_24"/>
    <property type="match status" value="1"/>
</dbReference>
<feature type="region of interest" description="Disordered" evidence="3">
    <location>
        <begin position="199"/>
        <end position="223"/>
    </location>
</feature>
<dbReference type="Gramene" id="KRH39781">
    <property type="protein sequence ID" value="KRH39781"/>
    <property type="gene ID" value="GLYMA_09G218800"/>
</dbReference>
<dbReference type="Pfam" id="PF13041">
    <property type="entry name" value="PPR_2"/>
    <property type="match status" value="1"/>
</dbReference>
<dbReference type="EnsemblPlants" id="KRH39781">
    <property type="protein sequence ID" value="KRH39781"/>
    <property type="gene ID" value="GLYMA_09G218800"/>
</dbReference>
<dbReference type="PaxDb" id="3847-GLYMA09G35271.1"/>
<dbReference type="Pfam" id="PF01535">
    <property type="entry name" value="PPR"/>
    <property type="match status" value="1"/>
</dbReference>
<feature type="region of interest" description="Disordered" evidence="3">
    <location>
        <begin position="31"/>
        <end position="67"/>
    </location>
</feature>
<evidence type="ECO:0000313" key="6">
    <source>
        <dbReference type="EMBL" id="KRH39781.1"/>
    </source>
</evidence>
<evidence type="ECO:0000256" key="1">
    <source>
        <dbReference type="ARBA" id="ARBA00022737"/>
    </source>
</evidence>
<dbReference type="InterPro" id="IPR011990">
    <property type="entry name" value="TPR-like_helical_dom_sf"/>
</dbReference>
<dbReference type="GeneID" id="100788743"/>
<proteinExistence type="predicted"/>
<feature type="repeat" description="PPR" evidence="2">
    <location>
        <begin position="764"/>
        <end position="798"/>
    </location>
</feature>
<protein>
    <recommendedName>
        <fullName evidence="5">Pentatricopeptide repeat-containing protein-mitochondrial domain-containing protein</fullName>
    </recommendedName>
</protein>
<gene>
    <name evidence="7" type="primary">LOC100788743</name>
    <name evidence="6" type="ORF">GLYMA_09G218800</name>
</gene>
<dbReference type="InterPro" id="IPR053303">
    <property type="entry name" value="Chloroplast_PPR"/>
</dbReference>
<sequence length="1150" mass="126842">MEVNLSLNHHRALTLTTSRTPSLSALRTHFLGSTHTLRPPPPTPLSLRSRNRNKRNNNNNNNNNSNLGLLRFQSPRFVFKASFHSHSVIVVVIVVTLSAVSWLHFTLNKKKNKTTLNHQRRGHAKFALSSQGFNVGNRIIDREILGYTEFQREKNTLTEIGKLKDHHGEDFRVFEDNEIHIPFLKSSVVQEVALAATETSESPSSSVLDSGANNNNNKDNNGSKVLDEAFLSVPFSPSSLQPLEFAEEMAIQVEESQDKVDSDDELPLNMVESEHTASSVSVNNALTTVDEHTKEKIELGAIDNDILFGESVREGLYMFYEVNKPATRSMTPLSSLKSLSPRASFMNKKGLASVMGNGALKGSGLSTDIPLQSAEHVKGAVKISSHNKEGYPPQHVSKNLRKGGISLREMERNSMDHNSKIFLPLNAHSINVHVDQTNGQFRVHDGPKMDPSELLSKYNNLLKVERLHECVELLKDMETKGLLDMTKVYHAKFFNICKKRKAVKEAFDFIRLIPNPMLSTFNMLMSVCASSQDSEGAFQVLQLLKDARLEPDCKLYTTLILTCAKSGKVDLMFEVFHKMVNSGVEPNVHTYGALIDGCARAGQVAKAFGAYGIMRSKNVKPDRVVFNALIAACAQSGALDRAFDVLAEMTAETQPIDPDHVTIGALLKACTKAGQVERAKEVYKMVQKYNIKGCPEVYTIAINSCSQTGDWEFAHTVYNDMTQKGILPDEIFLSALIDVAGHAKKLDAAFDVLQEARKGGILIGIMSYSSLMGACSNARNWQKALELYEYLKSLKLTITVSTVNALLTALCDGDQFQKALEVLFEMKGLGLRPNSITFSILIVASEKKDDMEAAQMLLSLAKKDGVVPNLIMCRCIIGMCQRRFEKACFVGEPVLSFDSGRPQVDNKWTSLALMVYRETIEAGEKPTSEILSQILGCLQLPYDTSVKNRLVENLGVSMETSRSSNLCSLMDGFGEYDPRAFSILEESASHGVVPSVSLKVSPVVIDAKELNASTAEVYLITVLKGLKHRLAAGARLPNIIILLPVEKTEVVSPKWKKNINLGGRAGQAVGALLRRLQIPHQGSESNGKLRIGGLALKKWFQPKLAYPFSVNMGSPTFSGKPGDWNSSLSRLGKSISNQQRNIRTGNLSLD</sequence>
<feature type="transmembrane region" description="Helical" evidence="4">
    <location>
        <begin position="83"/>
        <end position="105"/>
    </location>
</feature>
<organism evidence="7">
    <name type="scientific">Glycine max</name>
    <name type="common">Soybean</name>
    <name type="synonym">Glycine hispida</name>
    <dbReference type="NCBI Taxonomy" id="3847"/>
    <lineage>
        <taxon>Eukaryota</taxon>
        <taxon>Viridiplantae</taxon>
        <taxon>Streptophyta</taxon>
        <taxon>Embryophyta</taxon>
        <taxon>Tracheophyta</taxon>
        <taxon>Spermatophyta</taxon>
        <taxon>Magnoliopsida</taxon>
        <taxon>eudicotyledons</taxon>
        <taxon>Gunneridae</taxon>
        <taxon>Pentapetalae</taxon>
        <taxon>rosids</taxon>
        <taxon>fabids</taxon>
        <taxon>Fabales</taxon>
        <taxon>Fabaceae</taxon>
        <taxon>Papilionoideae</taxon>
        <taxon>50 kb inversion clade</taxon>
        <taxon>NPAAA clade</taxon>
        <taxon>indigoferoid/millettioid clade</taxon>
        <taxon>Phaseoleae</taxon>
        <taxon>Glycine</taxon>
        <taxon>Glycine subgen. Soja</taxon>
    </lineage>
</organism>
<dbReference type="Gene3D" id="1.25.40.10">
    <property type="entry name" value="Tetratricopeptide repeat domain"/>
    <property type="match status" value="4"/>
</dbReference>
<dbReference type="PANTHER" id="PTHR47935:SF1">
    <property type="entry name" value="PENTATRICOPEPTIDE REPEAT-CONTAINING PROTEIN MRL1, CHLOROPLASTIC"/>
    <property type="match status" value="1"/>
</dbReference>
<dbReference type="SMR" id="K7LFC4"/>
<keyword evidence="1" id="KW-0677">Repeat</keyword>
<feature type="repeat" description="PPR" evidence="2">
    <location>
        <begin position="799"/>
        <end position="833"/>
    </location>
</feature>
<feature type="repeat" description="PPR" evidence="2">
    <location>
        <begin position="622"/>
        <end position="656"/>
    </location>
</feature>
<evidence type="ECO:0000256" key="3">
    <source>
        <dbReference type="SAM" id="MobiDB-lite"/>
    </source>
</evidence>
<reference evidence="6" key="3">
    <citation type="submission" date="2018-07" db="EMBL/GenBank/DDBJ databases">
        <title>WGS assembly of Glycine max.</title>
        <authorList>
            <person name="Schmutz J."/>
            <person name="Cannon S."/>
            <person name="Schlueter J."/>
            <person name="Ma J."/>
            <person name="Mitros T."/>
            <person name="Nelson W."/>
            <person name="Hyten D."/>
            <person name="Song Q."/>
            <person name="Thelen J."/>
            <person name="Cheng J."/>
            <person name="Xu D."/>
            <person name="Hellsten U."/>
            <person name="May G."/>
            <person name="Yu Y."/>
            <person name="Sakurai T."/>
            <person name="Umezawa T."/>
            <person name="Bhattacharyya M."/>
            <person name="Sandhu D."/>
            <person name="Valliyodan B."/>
            <person name="Lindquist E."/>
            <person name="Peto M."/>
            <person name="Grant D."/>
            <person name="Shu S."/>
            <person name="Goodstein D."/>
            <person name="Barry K."/>
            <person name="Futrell-Griggs M."/>
            <person name="Abernathy B."/>
            <person name="Du J."/>
            <person name="Tian Z."/>
            <person name="Zhu L."/>
            <person name="Gill N."/>
            <person name="Joshi T."/>
            <person name="Libault M."/>
            <person name="Sethuraman A."/>
            <person name="Zhang X."/>
            <person name="Shinozaki K."/>
            <person name="Nguyen H."/>
            <person name="Wing R."/>
            <person name="Cregan P."/>
            <person name="Specht J."/>
            <person name="Grimwood J."/>
            <person name="Rokhsar D."/>
            <person name="Stacey G."/>
            <person name="Shoemaker R."/>
            <person name="Jackson S."/>
        </authorList>
    </citation>
    <scope>NUCLEOTIDE SEQUENCE</scope>
    <source>
        <tissue evidence="6">Callus</tissue>
    </source>
</reference>
<dbReference type="EMBL" id="CM000842">
    <property type="protein sequence ID" value="KRH39781.1"/>
    <property type="molecule type" value="Genomic_DNA"/>
</dbReference>
<evidence type="ECO:0000256" key="2">
    <source>
        <dbReference type="PROSITE-ProRule" id="PRU00708"/>
    </source>
</evidence>
<feature type="repeat" description="PPR" evidence="2">
    <location>
        <begin position="659"/>
        <end position="693"/>
    </location>
</feature>
<evidence type="ECO:0000313" key="7">
    <source>
        <dbReference type="EnsemblPlants" id="KRH39781"/>
    </source>
</evidence>
<feature type="repeat" description="PPR" evidence="2">
    <location>
        <begin position="552"/>
        <end position="586"/>
    </location>
</feature>
<dbReference type="Proteomes" id="UP000008827">
    <property type="component" value="Chromosome 9"/>
</dbReference>
<dbReference type="STRING" id="3847.K7LFC4"/>
<feature type="domain" description="Pentatricopeptide repeat-containing protein-mitochondrial" evidence="5">
    <location>
        <begin position="560"/>
        <end position="685"/>
    </location>
</feature>
<reference evidence="6 7" key="1">
    <citation type="journal article" date="2010" name="Nature">
        <title>Genome sequence of the palaeopolyploid soybean.</title>
        <authorList>
            <person name="Schmutz J."/>
            <person name="Cannon S.B."/>
            <person name="Schlueter J."/>
            <person name="Ma J."/>
            <person name="Mitros T."/>
            <person name="Nelson W."/>
            <person name="Hyten D.L."/>
            <person name="Song Q."/>
            <person name="Thelen J.J."/>
            <person name="Cheng J."/>
            <person name="Xu D."/>
            <person name="Hellsten U."/>
            <person name="May G.D."/>
            <person name="Yu Y."/>
            <person name="Sakurai T."/>
            <person name="Umezawa T."/>
            <person name="Bhattacharyya M.K."/>
            <person name="Sandhu D."/>
            <person name="Valliyodan B."/>
            <person name="Lindquist E."/>
            <person name="Peto M."/>
            <person name="Grant D."/>
            <person name="Shu S."/>
            <person name="Goodstein D."/>
            <person name="Barry K."/>
            <person name="Futrell-Griggs M."/>
            <person name="Abernathy B."/>
            <person name="Du J."/>
            <person name="Tian Z."/>
            <person name="Zhu L."/>
            <person name="Gill N."/>
            <person name="Joshi T."/>
            <person name="Libault M."/>
            <person name="Sethuraman A."/>
            <person name="Zhang X.-C."/>
            <person name="Shinozaki K."/>
            <person name="Nguyen H.T."/>
            <person name="Wing R.A."/>
            <person name="Cregan P."/>
            <person name="Specht J."/>
            <person name="Grimwood J."/>
            <person name="Rokhsar D."/>
            <person name="Stacey G."/>
            <person name="Shoemaker R.C."/>
            <person name="Jackson S.A."/>
        </authorList>
    </citation>
    <scope>NUCLEOTIDE SEQUENCE [LARGE SCALE GENOMIC DNA]</scope>
    <source>
        <strain evidence="7">cv. Williams 82</strain>
        <tissue evidence="6">Callus</tissue>
    </source>
</reference>
<evidence type="ECO:0000259" key="5">
    <source>
        <dbReference type="Pfam" id="PF23276"/>
    </source>
</evidence>
<reference evidence="7" key="2">
    <citation type="submission" date="2018-02" db="UniProtKB">
        <authorList>
            <consortium name="EnsemblPlants"/>
        </authorList>
    </citation>
    <scope>IDENTIFICATION</scope>
    <source>
        <strain evidence="7">Williams 82</strain>
    </source>
</reference>
<dbReference type="FunFam" id="1.25.40.10:FF:000542">
    <property type="entry name" value="Pentatricopeptide repeat-containing protein MRL1, chloroplastic isoform X1"/>
    <property type="match status" value="1"/>
</dbReference>
<dbReference type="FunFam" id="1.25.40.10:FF:000678">
    <property type="entry name" value="Pentatricopeptide repeat-containing protein MRL1 chloroplastic"/>
    <property type="match status" value="1"/>
</dbReference>
<accession>K7LFC4</accession>
<dbReference type="NCBIfam" id="TIGR00756">
    <property type="entry name" value="PPR"/>
    <property type="match status" value="7"/>
</dbReference>
<dbReference type="HOGENOM" id="CLU_009360_0_0_1"/>
<feature type="compositionally biased region" description="Low complexity" evidence="3">
    <location>
        <begin position="56"/>
        <end position="67"/>
    </location>
</feature>
<dbReference type="OMA" id="EMERNSM"/>
<dbReference type="RefSeq" id="XP_006587670.1">
    <property type="nucleotide sequence ID" value="XM_006587607.4"/>
</dbReference>
<dbReference type="PANTHER" id="PTHR47935">
    <property type="entry name" value="PENTATRICOPEPTIDE REPEAT-CONTAINING PROTEIN MRL1, CHLOROPLASTIC"/>
    <property type="match status" value="1"/>
</dbReference>